<name>A0AAW0UYW6_SCYPA</name>
<evidence type="ECO:0000256" key="1">
    <source>
        <dbReference type="ARBA" id="ARBA00005350"/>
    </source>
</evidence>
<dbReference type="AlphaFoldDB" id="A0AAW0UYW6"/>
<dbReference type="PANTHER" id="PTHR23248:SF9">
    <property type="entry name" value="PHOSPHOLIPID SCRAMBLASE"/>
    <property type="match status" value="1"/>
</dbReference>
<keyword evidence="4" id="KW-1185">Reference proteome</keyword>
<keyword evidence="2" id="KW-1133">Transmembrane helix</keyword>
<accession>A0AAW0UYW6</accession>
<feature type="transmembrane region" description="Helical" evidence="2">
    <location>
        <begin position="204"/>
        <end position="227"/>
    </location>
</feature>
<dbReference type="InterPro" id="IPR005552">
    <property type="entry name" value="Scramblase"/>
</dbReference>
<dbReference type="GO" id="GO:0017128">
    <property type="term" value="F:phospholipid scramblase activity"/>
    <property type="evidence" value="ECO:0007669"/>
    <property type="project" value="InterPro"/>
</dbReference>
<evidence type="ECO:0000313" key="3">
    <source>
        <dbReference type="EMBL" id="KAK8405274.1"/>
    </source>
</evidence>
<keyword evidence="2" id="KW-0106">Calcium</keyword>
<keyword evidence="2" id="KW-0449">Lipoprotein</keyword>
<comment type="cofactor">
    <cofactor evidence="2">
        <name>Ca(2+)</name>
        <dbReference type="ChEBI" id="CHEBI:29108"/>
    </cofactor>
</comment>
<reference evidence="3 4" key="1">
    <citation type="submission" date="2023-03" db="EMBL/GenBank/DDBJ databases">
        <title>High-quality genome of Scylla paramamosain provides insights in environmental adaptation.</title>
        <authorList>
            <person name="Zhang L."/>
        </authorList>
    </citation>
    <scope>NUCLEOTIDE SEQUENCE [LARGE SCALE GENOMIC DNA]</scope>
    <source>
        <strain evidence="3">LZ_2023a</strain>
        <tissue evidence="3">Muscle</tissue>
    </source>
</reference>
<keyword evidence="2" id="KW-0564">Palmitate</keyword>
<protein>
    <recommendedName>
        <fullName evidence="2">Phospholipid scramblase</fullName>
    </recommendedName>
</protein>
<comment type="similarity">
    <text evidence="1 2">Belongs to the phospholipid scramblase family.</text>
</comment>
<dbReference type="EMBL" id="JARAKH010000003">
    <property type="protein sequence ID" value="KAK8405274.1"/>
    <property type="molecule type" value="Genomic_DNA"/>
</dbReference>
<comment type="function">
    <text evidence="2">May mediate accelerated ATP-independent bidirectional transbilayer migration of phospholipids upon binding calcium ions that results in a loss of phospholipid asymmetry in the plasma membrane.</text>
</comment>
<gene>
    <name evidence="3" type="ORF">O3P69_001684</name>
</gene>
<proteinExistence type="inferred from homology"/>
<keyword evidence="2" id="KW-0472">Membrane</keyword>
<dbReference type="Pfam" id="PF03803">
    <property type="entry name" value="Scramblase"/>
    <property type="match status" value="1"/>
</dbReference>
<evidence type="ECO:0000313" key="4">
    <source>
        <dbReference type="Proteomes" id="UP001487740"/>
    </source>
</evidence>
<dbReference type="PANTHER" id="PTHR23248">
    <property type="entry name" value="PHOSPHOLIPID SCRAMBLASE-RELATED"/>
    <property type="match status" value="1"/>
</dbReference>
<sequence>MAYTVPPGMEYMAQLDQVLVKQVIEVFELIAGCEMNNKYVLKNSMGQEFLTAREDTDCCTRQCCGPIRPFEMGIFNSQDREVMHLSRPLACGAWCCPCSMMSIEVSSPPGTVIGSVHQEWSMCTPLAGKFTVRNVGGDVVLRIQGPVCAISCGSDVEFQVMSEDSSVQVGAITKQWRGLCSEAFTDADNFGLTFPIDMDVRTKALLLGALFLIIIDLAVQSMFYLHLNLDLP</sequence>
<comment type="caution">
    <text evidence="3">The sequence shown here is derived from an EMBL/GenBank/DDBJ whole genome shotgun (WGS) entry which is preliminary data.</text>
</comment>
<keyword evidence="2" id="KW-0812">Transmembrane</keyword>
<dbReference type="GO" id="GO:0005886">
    <property type="term" value="C:plasma membrane"/>
    <property type="evidence" value="ECO:0007669"/>
    <property type="project" value="TreeGrafter"/>
</dbReference>
<dbReference type="Proteomes" id="UP001487740">
    <property type="component" value="Unassembled WGS sequence"/>
</dbReference>
<evidence type="ECO:0000256" key="2">
    <source>
        <dbReference type="RuleBase" id="RU363116"/>
    </source>
</evidence>
<organism evidence="3 4">
    <name type="scientific">Scylla paramamosain</name>
    <name type="common">Mud crab</name>
    <dbReference type="NCBI Taxonomy" id="85552"/>
    <lineage>
        <taxon>Eukaryota</taxon>
        <taxon>Metazoa</taxon>
        <taxon>Ecdysozoa</taxon>
        <taxon>Arthropoda</taxon>
        <taxon>Crustacea</taxon>
        <taxon>Multicrustacea</taxon>
        <taxon>Malacostraca</taxon>
        <taxon>Eumalacostraca</taxon>
        <taxon>Eucarida</taxon>
        <taxon>Decapoda</taxon>
        <taxon>Pleocyemata</taxon>
        <taxon>Brachyura</taxon>
        <taxon>Eubrachyura</taxon>
        <taxon>Portunoidea</taxon>
        <taxon>Portunidae</taxon>
        <taxon>Portuninae</taxon>
        <taxon>Scylla</taxon>
    </lineage>
</organism>